<dbReference type="InterPro" id="IPR036397">
    <property type="entry name" value="RNaseH_sf"/>
</dbReference>
<dbReference type="RefSeq" id="XP_037878630.1">
    <property type="nucleotide sequence ID" value="XM_038022776.1"/>
</dbReference>
<proteinExistence type="predicted"/>
<dbReference type="Proteomes" id="UP000030744">
    <property type="component" value="Unassembled WGS sequence"/>
</dbReference>
<evidence type="ECO:0000313" key="3">
    <source>
        <dbReference type="Proteomes" id="UP000030744"/>
    </source>
</evidence>
<dbReference type="VEuPathDB" id="ToxoDB:EMH_0079510"/>
<dbReference type="GO" id="GO:0003676">
    <property type="term" value="F:nucleic acid binding"/>
    <property type="evidence" value="ECO:0007669"/>
    <property type="project" value="InterPro"/>
</dbReference>
<evidence type="ECO:0000256" key="1">
    <source>
        <dbReference type="SAM" id="MobiDB-lite"/>
    </source>
</evidence>
<organism evidence="2 3">
    <name type="scientific">Eimeria mitis</name>
    <dbReference type="NCBI Taxonomy" id="44415"/>
    <lineage>
        <taxon>Eukaryota</taxon>
        <taxon>Sar</taxon>
        <taxon>Alveolata</taxon>
        <taxon>Apicomplexa</taxon>
        <taxon>Conoidasida</taxon>
        <taxon>Coccidia</taxon>
        <taxon>Eucoccidiorida</taxon>
        <taxon>Eimeriorina</taxon>
        <taxon>Eimeriidae</taxon>
        <taxon>Eimeria</taxon>
    </lineage>
</organism>
<keyword evidence="3" id="KW-1185">Reference proteome</keyword>
<dbReference type="AlphaFoldDB" id="U6KHU3"/>
<gene>
    <name evidence="2" type="ORF">EMH_0079510</name>
</gene>
<name>U6KHU3_9EIME</name>
<sequence>MLRMYIQTDERDWERLLPALELAYNATSHSSTELSPFEIMIGQNPITAADLDVVGNLAPTLTPPMTKIFQQLCDRAQRHILKAKWQQKQYADAHRRDVRYTPGDKLVPDRPRDPLMQAKEAAVGWLPVQGPDGVPTDSYEVDYILNQRASIPPNLPTTPPFARTGERWHAAHRQSHHLRLMPSRNRRIDSKHQQATEKLRGGIGRHECWGKEDRDYGEPGVRKAKGERSEDSSGEDVREFKRRREFSDRWREISDRGGRL</sequence>
<dbReference type="Gene3D" id="3.30.420.10">
    <property type="entry name" value="Ribonuclease H-like superfamily/Ribonuclease H"/>
    <property type="match status" value="1"/>
</dbReference>
<feature type="compositionally biased region" description="Basic and acidic residues" evidence="1">
    <location>
        <begin position="193"/>
        <end position="239"/>
    </location>
</feature>
<dbReference type="OrthoDB" id="346479at2759"/>
<feature type="region of interest" description="Disordered" evidence="1">
    <location>
        <begin position="193"/>
        <end position="241"/>
    </location>
</feature>
<dbReference type="EMBL" id="HG735809">
    <property type="protein sequence ID" value="CDJ36341.1"/>
    <property type="molecule type" value="Genomic_DNA"/>
</dbReference>
<accession>U6KHU3</accession>
<reference evidence="2" key="2">
    <citation type="submission" date="2013-10" db="EMBL/GenBank/DDBJ databases">
        <authorList>
            <person name="Aslett M."/>
        </authorList>
    </citation>
    <scope>NUCLEOTIDE SEQUENCE [LARGE SCALE GENOMIC DNA]</scope>
    <source>
        <strain evidence="2">Houghton</strain>
    </source>
</reference>
<dbReference type="GeneID" id="60404331"/>
<protein>
    <submittedName>
        <fullName evidence="2">Polyprotein, related</fullName>
    </submittedName>
</protein>
<reference evidence="2" key="1">
    <citation type="submission" date="2013-10" db="EMBL/GenBank/DDBJ databases">
        <title>Genomic analysis of the causative agents of coccidiosis in chickens.</title>
        <authorList>
            <person name="Reid A.J."/>
            <person name="Blake D."/>
            <person name="Billington K."/>
            <person name="Browne H."/>
            <person name="Dunn M."/>
            <person name="Hung S."/>
            <person name="Kawahara F."/>
            <person name="Miranda-Saavedra D."/>
            <person name="Mourier T."/>
            <person name="Nagra H."/>
            <person name="Otto T.D."/>
            <person name="Rawlings N."/>
            <person name="Sanchez A."/>
            <person name="Sanders M."/>
            <person name="Subramaniam C."/>
            <person name="Tay Y."/>
            <person name="Dear P."/>
            <person name="Doerig C."/>
            <person name="Gruber A."/>
            <person name="Parkinson J."/>
            <person name="Shirley M."/>
            <person name="Wan K.L."/>
            <person name="Berriman M."/>
            <person name="Tomley F."/>
            <person name="Pain A."/>
        </authorList>
    </citation>
    <scope>NUCLEOTIDE SEQUENCE [LARGE SCALE GENOMIC DNA]</scope>
    <source>
        <strain evidence="2">Houghton</strain>
    </source>
</reference>
<evidence type="ECO:0000313" key="2">
    <source>
        <dbReference type="EMBL" id="CDJ36341.1"/>
    </source>
</evidence>